<dbReference type="Gene3D" id="2.60.40.1120">
    <property type="entry name" value="Carboxypeptidase-like, regulatory domain"/>
    <property type="match status" value="1"/>
</dbReference>
<name>A0A381QAA8_9ZZZZ</name>
<proteinExistence type="predicted"/>
<dbReference type="AlphaFoldDB" id="A0A381QAA8"/>
<dbReference type="EMBL" id="UINC01001259">
    <property type="protein sequence ID" value="SUZ75784.1"/>
    <property type="molecule type" value="Genomic_DNA"/>
</dbReference>
<dbReference type="SUPFAM" id="SSF49464">
    <property type="entry name" value="Carboxypeptidase regulatory domain-like"/>
    <property type="match status" value="1"/>
</dbReference>
<protein>
    <recommendedName>
        <fullName evidence="2">Carboxypeptidase regulatory-like domain-containing protein</fullName>
    </recommendedName>
</protein>
<organism evidence="1">
    <name type="scientific">marine metagenome</name>
    <dbReference type="NCBI Taxonomy" id="408172"/>
    <lineage>
        <taxon>unclassified sequences</taxon>
        <taxon>metagenomes</taxon>
        <taxon>ecological metagenomes</taxon>
    </lineage>
</organism>
<sequence>MKSEQVLSSTSLRLPGSSRTMIILTHTLLLFSILAAQPKDRVEFQVNICTGILTDALDDNPIYAIKVEILSGSDKLKDSTFTDREGKYRIDPVGYLWRPRIRFTSSDYYKKVVILTEDHLDEENNLNLNISLNPIPDVEKPKIFSKGTMTSRAKTFFWKGNIFYHLGNNDSAADHNASRIVINKIRTDKTPQGELLIWINGQEMNPLLCYVPQDGRYENLLAILSGYLPEPIFQRSGLPRFLDDDLLEPTVIFGRIMDAVTDEPVMGAEVSMIGVDQNRRITGPDGKFAFQILEAGEFFLDVVPPLHSRYENPTKTKLMIKEARGGWYKSDLVLFPKDRSHWAQ</sequence>
<accession>A0A381QAA8</accession>
<dbReference type="InterPro" id="IPR008969">
    <property type="entry name" value="CarboxyPept-like_regulatory"/>
</dbReference>
<evidence type="ECO:0000313" key="1">
    <source>
        <dbReference type="EMBL" id="SUZ75784.1"/>
    </source>
</evidence>
<reference evidence="1" key="1">
    <citation type="submission" date="2018-05" db="EMBL/GenBank/DDBJ databases">
        <authorList>
            <person name="Lanie J.A."/>
            <person name="Ng W.-L."/>
            <person name="Kazmierczak K.M."/>
            <person name="Andrzejewski T.M."/>
            <person name="Davidsen T.M."/>
            <person name="Wayne K.J."/>
            <person name="Tettelin H."/>
            <person name="Glass J.I."/>
            <person name="Rusch D."/>
            <person name="Podicherti R."/>
            <person name="Tsui H.-C.T."/>
            <person name="Winkler M.E."/>
        </authorList>
    </citation>
    <scope>NUCLEOTIDE SEQUENCE</scope>
</reference>
<gene>
    <name evidence="1" type="ORF">METZ01_LOCUS28638</name>
</gene>
<evidence type="ECO:0008006" key="2">
    <source>
        <dbReference type="Google" id="ProtNLM"/>
    </source>
</evidence>